<name>A0A4P2QI59_SORCE</name>
<reference evidence="2 3" key="1">
    <citation type="submission" date="2015-09" db="EMBL/GenBank/DDBJ databases">
        <title>Sorangium comparison.</title>
        <authorList>
            <person name="Zaburannyi N."/>
            <person name="Bunk B."/>
            <person name="Overmann J."/>
            <person name="Mueller R."/>
        </authorList>
    </citation>
    <scope>NUCLEOTIDE SEQUENCE [LARGE SCALE GENOMIC DNA]</scope>
    <source>
        <strain evidence="2 3">So ce836</strain>
    </source>
</reference>
<evidence type="ECO:0000313" key="2">
    <source>
        <dbReference type="EMBL" id="AUX29565.1"/>
    </source>
</evidence>
<dbReference type="Proteomes" id="UP000295497">
    <property type="component" value="Chromosome"/>
</dbReference>
<evidence type="ECO:0000256" key="1">
    <source>
        <dbReference type="SAM" id="MobiDB-lite"/>
    </source>
</evidence>
<feature type="region of interest" description="Disordered" evidence="1">
    <location>
        <begin position="97"/>
        <end position="138"/>
    </location>
</feature>
<proteinExistence type="predicted"/>
<dbReference type="AlphaFoldDB" id="A0A4P2QI59"/>
<evidence type="ECO:0000313" key="3">
    <source>
        <dbReference type="Proteomes" id="UP000295497"/>
    </source>
</evidence>
<accession>A0A4P2QI59</accession>
<sequence length="138" mass="14522">MWPGSYPRRMADALTVRCGAHVPAWATDRTGRSVIGSSPSTASSAIEAELLSLVHAVQEAQTRLLLIVDPAVADLGERARFIIDELESALEFRRRRAAARRDKARKAAEAGQASGKPAEASGKPAAAPAPTTPAPTTP</sequence>
<gene>
    <name evidence="2" type="ORF">SOCE836_016560</name>
</gene>
<protein>
    <submittedName>
        <fullName evidence="2">Uncharacterized protein</fullName>
    </submittedName>
</protein>
<organism evidence="2 3">
    <name type="scientific">Sorangium cellulosum</name>
    <name type="common">Polyangium cellulosum</name>
    <dbReference type="NCBI Taxonomy" id="56"/>
    <lineage>
        <taxon>Bacteria</taxon>
        <taxon>Pseudomonadati</taxon>
        <taxon>Myxococcota</taxon>
        <taxon>Polyangia</taxon>
        <taxon>Polyangiales</taxon>
        <taxon>Polyangiaceae</taxon>
        <taxon>Sorangium</taxon>
    </lineage>
</organism>
<feature type="compositionally biased region" description="Basic and acidic residues" evidence="1">
    <location>
        <begin position="99"/>
        <end position="108"/>
    </location>
</feature>
<dbReference type="EMBL" id="CP012672">
    <property type="protein sequence ID" value="AUX29565.1"/>
    <property type="molecule type" value="Genomic_DNA"/>
</dbReference>